<keyword evidence="1" id="KW-0175">Coiled coil</keyword>
<dbReference type="VEuPathDB" id="TrichDB:TVAGG3_0309810"/>
<feature type="region of interest" description="Disordered" evidence="2">
    <location>
        <begin position="1"/>
        <end position="40"/>
    </location>
</feature>
<feature type="coiled-coil region" evidence="1">
    <location>
        <begin position="162"/>
        <end position="432"/>
    </location>
</feature>
<dbReference type="VEuPathDB" id="TrichDB:TVAG_329240"/>
<feature type="coiled-coil region" evidence="1">
    <location>
        <begin position="56"/>
        <end position="104"/>
    </location>
</feature>
<name>A2EB92_TRIV3</name>
<evidence type="ECO:0000256" key="2">
    <source>
        <dbReference type="SAM" id="MobiDB-lite"/>
    </source>
</evidence>
<gene>
    <name evidence="3" type="ORF">TVAG_329240</name>
</gene>
<keyword evidence="4" id="KW-1185">Reference proteome</keyword>
<feature type="compositionally biased region" description="Low complexity" evidence="2">
    <location>
        <begin position="14"/>
        <end position="39"/>
    </location>
</feature>
<feature type="coiled-coil region" evidence="1">
    <location>
        <begin position="1078"/>
        <end position="1119"/>
    </location>
</feature>
<accession>A2EB92</accession>
<reference evidence="3" key="2">
    <citation type="journal article" date="2007" name="Science">
        <title>Draft genome sequence of the sexually transmitted pathogen Trichomonas vaginalis.</title>
        <authorList>
            <person name="Carlton J.M."/>
            <person name="Hirt R.P."/>
            <person name="Silva J.C."/>
            <person name="Delcher A.L."/>
            <person name="Schatz M."/>
            <person name="Zhao Q."/>
            <person name="Wortman J.R."/>
            <person name="Bidwell S.L."/>
            <person name="Alsmark U.C.M."/>
            <person name="Besteiro S."/>
            <person name="Sicheritz-Ponten T."/>
            <person name="Noel C.J."/>
            <person name="Dacks J.B."/>
            <person name="Foster P.G."/>
            <person name="Simillion C."/>
            <person name="Van de Peer Y."/>
            <person name="Miranda-Saavedra D."/>
            <person name="Barton G.J."/>
            <person name="Westrop G.D."/>
            <person name="Mueller S."/>
            <person name="Dessi D."/>
            <person name="Fiori P.L."/>
            <person name="Ren Q."/>
            <person name="Paulsen I."/>
            <person name="Zhang H."/>
            <person name="Bastida-Corcuera F.D."/>
            <person name="Simoes-Barbosa A."/>
            <person name="Brown M.T."/>
            <person name="Hayes R.D."/>
            <person name="Mukherjee M."/>
            <person name="Okumura C.Y."/>
            <person name="Schneider R."/>
            <person name="Smith A.J."/>
            <person name="Vanacova S."/>
            <person name="Villalvazo M."/>
            <person name="Haas B.J."/>
            <person name="Pertea M."/>
            <person name="Feldblyum T.V."/>
            <person name="Utterback T.R."/>
            <person name="Shu C.L."/>
            <person name="Osoegawa K."/>
            <person name="de Jong P.J."/>
            <person name="Hrdy I."/>
            <person name="Horvathova L."/>
            <person name="Zubacova Z."/>
            <person name="Dolezal P."/>
            <person name="Malik S.B."/>
            <person name="Logsdon J.M. Jr."/>
            <person name="Henze K."/>
            <person name="Gupta A."/>
            <person name="Wang C.C."/>
            <person name="Dunne R.L."/>
            <person name="Upcroft J.A."/>
            <person name="Upcroft P."/>
            <person name="White O."/>
            <person name="Salzberg S.L."/>
            <person name="Tang P."/>
            <person name="Chiu C.-H."/>
            <person name="Lee Y.-S."/>
            <person name="Embley T.M."/>
            <person name="Coombs G.H."/>
            <person name="Mottram J.C."/>
            <person name="Tachezy J."/>
            <person name="Fraser-Liggett C.M."/>
            <person name="Johnson P.J."/>
        </authorList>
    </citation>
    <scope>NUCLEOTIDE SEQUENCE [LARGE SCALE GENOMIC DNA]</scope>
    <source>
        <strain evidence="3">G3</strain>
    </source>
</reference>
<dbReference type="SMR" id="A2EB92"/>
<feature type="coiled-coil region" evidence="1">
    <location>
        <begin position="728"/>
        <end position="944"/>
    </location>
</feature>
<reference evidence="3" key="1">
    <citation type="submission" date="2006-10" db="EMBL/GenBank/DDBJ databases">
        <authorList>
            <person name="Amadeo P."/>
            <person name="Zhao Q."/>
            <person name="Wortman J."/>
            <person name="Fraser-Liggett C."/>
            <person name="Carlton J."/>
        </authorList>
    </citation>
    <scope>NUCLEOTIDE SEQUENCE</scope>
    <source>
        <strain evidence="3">G3</strain>
    </source>
</reference>
<evidence type="ECO:0000313" key="3">
    <source>
        <dbReference type="EMBL" id="EAY10037.1"/>
    </source>
</evidence>
<dbReference type="EMBL" id="DS113345">
    <property type="protein sequence ID" value="EAY10037.1"/>
    <property type="molecule type" value="Genomic_DNA"/>
</dbReference>
<proteinExistence type="predicted"/>
<dbReference type="Proteomes" id="UP000001542">
    <property type="component" value="Unassembled WGS sequence"/>
</dbReference>
<evidence type="ECO:0000313" key="4">
    <source>
        <dbReference type="Proteomes" id="UP000001542"/>
    </source>
</evidence>
<dbReference type="KEGG" id="tva:4767968"/>
<dbReference type="AlphaFoldDB" id="A2EB92"/>
<dbReference type="OrthoDB" id="9219492at2759"/>
<evidence type="ECO:0000256" key="1">
    <source>
        <dbReference type="SAM" id="Coils"/>
    </source>
</evidence>
<organism evidence="3 4">
    <name type="scientific">Trichomonas vaginalis (strain ATCC PRA-98 / G3)</name>
    <dbReference type="NCBI Taxonomy" id="412133"/>
    <lineage>
        <taxon>Eukaryota</taxon>
        <taxon>Metamonada</taxon>
        <taxon>Parabasalia</taxon>
        <taxon>Trichomonadida</taxon>
        <taxon>Trichomonadidae</taxon>
        <taxon>Trichomonas</taxon>
    </lineage>
</organism>
<dbReference type="RefSeq" id="XP_001322260.1">
    <property type="nucleotide sequence ID" value="XM_001322225.1"/>
</dbReference>
<dbReference type="InParanoid" id="A2EB92"/>
<feature type="compositionally biased region" description="Polar residues" evidence="2">
    <location>
        <begin position="1"/>
        <end position="13"/>
    </location>
</feature>
<protein>
    <submittedName>
        <fullName evidence="3">Uncharacterized protein</fullName>
    </submittedName>
</protein>
<sequence>MSKPSPNSPSNQEGSFGSGRSSGASPSSGKNSSFNASNSDLSMTENDFQIRLQILQKKHEKEIAALTNDLNLSREENIEKSTKIHQLENERDSKIQEQQRINSELARKNIQLSTQIESFLAMLSSKTGEDIQSLKDASLVISNIIAQSGSTSDSLASIQQVNSEMGETLAAFQAKLQELKSENKALRASLKKASSQLDLAQGNEDIIQPYTQKIEELQRKAQLDLENYQEDIEERDSKIESLKKQVQTLRNQLQYDQDVQSDNSKQLQETQMTLLQEKLQMANDELSRKQKESQTLQENLTKSESIIADLQKKVDDLQNELSDRDDFISQTNAQTDDLKKKKDIAREALKTFEAELASSRTRIQELELHLSMSQETIKSLQSNKGIEDTRNKYVASCDTVATQEAKLLRESLESLEEVLKTQRQEITSLTKQRTELISSLISAGQAIEKAEKLTSEKNQIISNLKMNLKEVSQDDRLAKENEEFSVAFDNILELIPTDLVDYVTSLHTFSPPEILTKVVDALVHHKSDSLQNDDSNLEHRYISMLSHMKNLINLLKKLTKTTGPSTEERQFMLRQCAIVGRYLDEESYMLPNEEFSRCSLFDPHEVNDPEKMLKIFFDFVDEDKIDQTPFRELFTLFSCLIQVNVMLMSSSDELRKVAAKFAAQKTFNMELKSKNKELEEKLEIAGQERILLTPVLSKFLAKVPQEFGDLVREFCEVMKDGPLSTAEGQRLKSEIEEAKLELKNTKQKYEEEIEKLQKEKKEFCQKAMEITQQTDKEIHQMAQEFNAQIDEISTQLQNAKTERDTMINELEQTKKRHNDDMENKKQEIGEFQHRLDDAISRIKATQKELEDAKVDAIKARNDKETITKNAQQDIANLYSQLQKEKQRKLRLKEKLQNIEENNVKIINDVQQRADSLANQYGTSLQRLQAELDSERSKNKELTEKVTQLNPIIEDSLKQLSQSRAAEKMANLRAEDSKAALEQERINNQAKIRTILSTNEAKHKQIVDEMKANFNKVKMAVALVTSIDYNKYNDREFAENSQKILSETFQSRDSVIARDAFNLRRSLALPDDENLSDLFKAMQNELFTADERAKKTEQNLSDLTKKSDTVSRENKRLEKSREELLEWIRWGKSIFRQISDVDVASTATPSEIRFLLEERLLSSFNYTNICRKLDLLRTQKSLLANGKTFLATKNSLVKSIRPIIVSTVFCRILQGMSCCVPAQFSVPKPEKPGKKSVVPVE</sequence>